<dbReference type="Pfam" id="PF07969">
    <property type="entry name" value="Amidohydro_3"/>
    <property type="match status" value="1"/>
</dbReference>
<dbReference type="InterPro" id="IPR013108">
    <property type="entry name" value="Amidohydro_3"/>
</dbReference>
<dbReference type="PANTHER" id="PTHR32027">
    <property type="entry name" value="CYTOSINE DEAMINASE"/>
    <property type="match status" value="1"/>
</dbReference>
<name>A0ABU0D854_9BACI</name>
<comment type="caution">
    <text evidence="2">The sequence shown here is derived from an EMBL/GenBank/DDBJ whole genome shotgun (WGS) entry which is preliminary data.</text>
</comment>
<dbReference type="InterPro" id="IPR032466">
    <property type="entry name" value="Metal_Hydrolase"/>
</dbReference>
<dbReference type="Gene3D" id="3.20.20.140">
    <property type="entry name" value="Metal-dependent hydrolases"/>
    <property type="match status" value="1"/>
</dbReference>
<dbReference type="Proteomes" id="UP001232343">
    <property type="component" value="Unassembled WGS sequence"/>
</dbReference>
<gene>
    <name evidence="2" type="ORF">J2S14_003447</name>
</gene>
<dbReference type="InterPro" id="IPR011059">
    <property type="entry name" value="Metal-dep_hydrolase_composite"/>
</dbReference>
<evidence type="ECO:0000259" key="1">
    <source>
        <dbReference type="Pfam" id="PF07969"/>
    </source>
</evidence>
<evidence type="ECO:0000313" key="3">
    <source>
        <dbReference type="Proteomes" id="UP001232343"/>
    </source>
</evidence>
<dbReference type="GO" id="GO:0016787">
    <property type="term" value="F:hydrolase activity"/>
    <property type="evidence" value="ECO:0007669"/>
    <property type="project" value="UniProtKB-KW"/>
</dbReference>
<dbReference type="RefSeq" id="WP_244682865.1">
    <property type="nucleotide sequence ID" value="NZ_JALIRM010000013.1"/>
</dbReference>
<reference evidence="2 3" key="1">
    <citation type="submission" date="2023-07" db="EMBL/GenBank/DDBJ databases">
        <title>Genomic Encyclopedia of Type Strains, Phase IV (KMG-IV): sequencing the most valuable type-strain genomes for metagenomic binning, comparative biology and taxonomic classification.</title>
        <authorList>
            <person name="Goeker M."/>
        </authorList>
    </citation>
    <scope>NUCLEOTIDE SEQUENCE [LARGE SCALE GENOMIC DNA]</scope>
    <source>
        <strain evidence="2 3">DSM 27848</strain>
    </source>
</reference>
<organism evidence="2 3">
    <name type="scientific">Lederbergia wuyishanensis</name>
    <dbReference type="NCBI Taxonomy" id="1347903"/>
    <lineage>
        <taxon>Bacteria</taxon>
        <taxon>Bacillati</taxon>
        <taxon>Bacillota</taxon>
        <taxon>Bacilli</taxon>
        <taxon>Bacillales</taxon>
        <taxon>Bacillaceae</taxon>
        <taxon>Lederbergia</taxon>
    </lineage>
</organism>
<dbReference type="Gene3D" id="2.30.40.10">
    <property type="entry name" value="Urease, subunit C, domain 1"/>
    <property type="match status" value="1"/>
</dbReference>
<keyword evidence="3" id="KW-1185">Reference proteome</keyword>
<dbReference type="SUPFAM" id="SSF51338">
    <property type="entry name" value="Composite domain of metallo-dependent hydrolases"/>
    <property type="match status" value="1"/>
</dbReference>
<protein>
    <submittedName>
        <fullName evidence="2">Cytosine/adenosine deaminase-related metal-dependent hydrolase</fullName>
    </submittedName>
</protein>
<dbReference type="PANTHER" id="PTHR32027:SF9">
    <property type="entry name" value="BLL3847 PROTEIN"/>
    <property type="match status" value="1"/>
</dbReference>
<dbReference type="NCBIfam" id="NF005312">
    <property type="entry name" value="PRK06846.1"/>
    <property type="match status" value="1"/>
</dbReference>
<dbReference type="EMBL" id="JAUSUO010000010">
    <property type="protein sequence ID" value="MDQ0344603.1"/>
    <property type="molecule type" value="Genomic_DNA"/>
</dbReference>
<feature type="domain" description="Amidohydrolase 3" evidence="1">
    <location>
        <begin position="174"/>
        <end position="401"/>
    </location>
</feature>
<dbReference type="CDD" id="cd01293">
    <property type="entry name" value="Bact_CD"/>
    <property type="match status" value="1"/>
</dbReference>
<dbReference type="InterPro" id="IPR052349">
    <property type="entry name" value="Metallo-hydrolase_Enzymes"/>
</dbReference>
<dbReference type="SUPFAM" id="SSF51556">
    <property type="entry name" value="Metallo-dependent hydrolases"/>
    <property type="match status" value="1"/>
</dbReference>
<sequence>MTKLLIQQARLETGFEYINDRVHATKTDLYDVLIEEGKIIEVEKNLQTEADKVINAESKLLMPSFREMHIHVDKTYFSGPWKACIPITKGILTRIEEEETLLPQQLPVAKQRAEKMIEWLISKGHTHIRSHCNVDPKIGTKHIEITQEAFSKFDKQVTYDIVAFPQHGLLRSKVEPLMREAMRMGATLVGGVDPATIDRNIDKSLNTMMDIAVESNSGLDIHIHDPNSLGAFQFYKLADLTKKANKVGKVTISHAMALSDLHGKELDDMITSLVEARIDVTTTVPINRPTIPIPYLYENGVPVSLGHDSLTDHWSPFGTGNTIEKLCVLSERFRFIDEYSLNRSWKYATGGITPLNDMGEQVWPKKGDSANMILIDADCSAQAVARRLPITHVLFEGNVVYSKQERRVK</sequence>
<accession>A0ABU0D854</accession>
<proteinExistence type="predicted"/>
<evidence type="ECO:0000313" key="2">
    <source>
        <dbReference type="EMBL" id="MDQ0344603.1"/>
    </source>
</evidence>
<keyword evidence="2" id="KW-0378">Hydrolase</keyword>